<dbReference type="GO" id="GO:0008168">
    <property type="term" value="F:methyltransferase activity"/>
    <property type="evidence" value="ECO:0007669"/>
    <property type="project" value="UniProtKB-KW"/>
</dbReference>
<dbReference type="InterPro" id="IPR002903">
    <property type="entry name" value="RsmH"/>
</dbReference>
<dbReference type="GO" id="GO:0032259">
    <property type="term" value="P:methylation"/>
    <property type="evidence" value="ECO:0007669"/>
    <property type="project" value="UniProtKB-KW"/>
</dbReference>
<accession>K1U8G4</accession>
<dbReference type="Gene3D" id="3.40.50.150">
    <property type="entry name" value="Vaccinia Virus protein VP39"/>
    <property type="match status" value="1"/>
</dbReference>
<comment type="caution">
    <text evidence="1">The sequence shown here is derived from an EMBL/GenBank/DDBJ whole genome shotgun (WGS) entry which is preliminary data.</text>
</comment>
<keyword evidence="1" id="KW-0808">Transferase</keyword>
<dbReference type="EMBL" id="AJWY01006088">
    <property type="protein sequence ID" value="EKC67831.1"/>
    <property type="molecule type" value="Genomic_DNA"/>
</dbReference>
<gene>
    <name evidence="1" type="ORF">LEA_09096</name>
</gene>
<feature type="non-terminal residue" evidence="1">
    <location>
        <position position="1"/>
    </location>
</feature>
<dbReference type="EC" id="2.1.1.-" evidence="1"/>
<sequence length="27" mass="3111">KPITASEEELEVNNRSRSAKLRVIEKL</sequence>
<dbReference type="AlphaFoldDB" id="K1U8G4"/>
<dbReference type="InterPro" id="IPR029063">
    <property type="entry name" value="SAM-dependent_MTases_sf"/>
</dbReference>
<reference evidence="1" key="1">
    <citation type="journal article" date="2013" name="Environ. Microbiol.">
        <title>Microbiota from the distal guts of lean and obese adolescents exhibit partial functional redundancy besides clear differences in community structure.</title>
        <authorList>
            <person name="Ferrer M."/>
            <person name="Ruiz A."/>
            <person name="Lanza F."/>
            <person name="Haange S.B."/>
            <person name="Oberbach A."/>
            <person name="Till H."/>
            <person name="Bargiela R."/>
            <person name="Campoy C."/>
            <person name="Segura M.T."/>
            <person name="Richter M."/>
            <person name="von Bergen M."/>
            <person name="Seifert J."/>
            <person name="Suarez A."/>
        </authorList>
    </citation>
    <scope>NUCLEOTIDE SEQUENCE</scope>
</reference>
<keyword evidence="1" id="KW-0489">Methyltransferase</keyword>
<evidence type="ECO:0000313" key="1">
    <source>
        <dbReference type="EMBL" id="EKC67831.1"/>
    </source>
</evidence>
<name>K1U8G4_9ZZZZ</name>
<dbReference type="Pfam" id="PF01795">
    <property type="entry name" value="Methyltransf_5"/>
    <property type="match status" value="1"/>
</dbReference>
<protein>
    <submittedName>
        <fullName evidence="1">Bacterial methyltransferase</fullName>
        <ecNumber evidence="1">2.1.1.-</ecNumber>
    </submittedName>
</protein>
<organism evidence="1">
    <name type="scientific">human gut metagenome</name>
    <dbReference type="NCBI Taxonomy" id="408170"/>
    <lineage>
        <taxon>unclassified sequences</taxon>
        <taxon>metagenomes</taxon>
        <taxon>organismal metagenomes</taxon>
    </lineage>
</organism>
<proteinExistence type="predicted"/>